<dbReference type="Proteomes" id="UP000008633">
    <property type="component" value="Chromosome"/>
</dbReference>
<gene>
    <name evidence="2" type="ordered locus">Nitsa_1754</name>
</gene>
<organism evidence="2 3">
    <name type="scientific">Nitratifractor salsuginis (strain DSM 16511 / JCM 12458 / E9I37-1)</name>
    <dbReference type="NCBI Taxonomy" id="749222"/>
    <lineage>
        <taxon>Bacteria</taxon>
        <taxon>Pseudomonadati</taxon>
        <taxon>Campylobacterota</taxon>
        <taxon>Epsilonproteobacteria</taxon>
        <taxon>Campylobacterales</taxon>
        <taxon>Sulfurovaceae</taxon>
        <taxon>Nitratifractor</taxon>
    </lineage>
</organism>
<sequence length="58" mass="6809">MASVDHSITKHVQAYEPSFETMVPTPMVKFFRTCLIWQFIRFIIINIKMILVVKKSHG</sequence>
<reference evidence="2 3" key="1">
    <citation type="journal article" date="2011" name="Stand. Genomic Sci.">
        <title>Complete genome sequence of Nitratifractor salsuginis type strain (E9I37-1).</title>
        <authorList>
            <person name="Anderson I."/>
            <person name="Sikorski J."/>
            <person name="Zeytun A."/>
            <person name="Nolan M."/>
            <person name="Lapidus A."/>
            <person name="Lucas S."/>
            <person name="Hammon N."/>
            <person name="Deshpande S."/>
            <person name="Cheng J.F."/>
            <person name="Tapia R."/>
            <person name="Han C."/>
            <person name="Goodwin L."/>
            <person name="Pitluck S."/>
            <person name="Liolios K."/>
            <person name="Pagani I."/>
            <person name="Ivanova N."/>
            <person name="Huntemann M."/>
            <person name="Mavromatis K."/>
            <person name="Ovchinikova G."/>
            <person name="Pati A."/>
            <person name="Chen A."/>
            <person name="Palaniappan K."/>
            <person name="Land M."/>
            <person name="Hauser L."/>
            <person name="Brambilla E.M."/>
            <person name="Ngatchou-Djao O.D."/>
            <person name="Rohde M."/>
            <person name="Tindall B.J."/>
            <person name="Goker M."/>
            <person name="Detter J.C."/>
            <person name="Woyke T."/>
            <person name="Bristow J."/>
            <person name="Eisen J.A."/>
            <person name="Markowitz V."/>
            <person name="Hugenholtz P."/>
            <person name="Klenk H.P."/>
            <person name="Kyrpides N.C."/>
        </authorList>
    </citation>
    <scope>NUCLEOTIDE SEQUENCE [LARGE SCALE GENOMIC DNA]</scope>
    <source>
        <strain evidence="3">DSM 16511 / JCM 12458 / E9I37-1</strain>
    </source>
</reference>
<keyword evidence="3" id="KW-1185">Reference proteome</keyword>
<feature type="transmembrane region" description="Helical" evidence="1">
    <location>
        <begin position="35"/>
        <end position="53"/>
    </location>
</feature>
<evidence type="ECO:0000256" key="1">
    <source>
        <dbReference type="SAM" id="Phobius"/>
    </source>
</evidence>
<dbReference type="EMBL" id="CP002452">
    <property type="protein sequence ID" value="ADV47000.1"/>
    <property type="molecule type" value="Genomic_DNA"/>
</dbReference>
<name>E6X1K9_NITSE</name>
<dbReference type="KEGG" id="nsa:Nitsa_1754"/>
<keyword evidence="1" id="KW-1133">Transmembrane helix</keyword>
<dbReference type="STRING" id="749222.Nitsa_1754"/>
<keyword evidence="1" id="KW-0472">Membrane</keyword>
<keyword evidence="1" id="KW-0812">Transmembrane</keyword>
<dbReference type="RefSeq" id="WP_013554685.1">
    <property type="nucleotide sequence ID" value="NC_014935.1"/>
</dbReference>
<evidence type="ECO:0000313" key="3">
    <source>
        <dbReference type="Proteomes" id="UP000008633"/>
    </source>
</evidence>
<protein>
    <submittedName>
        <fullName evidence="2">Uncharacterized protein</fullName>
    </submittedName>
</protein>
<dbReference type="HOGENOM" id="CLU_208491_0_0_7"/>
<accession>E6X1K9</accession>
<reference evidence="3" key="2">
    <citation type="submission" date="2011-01" db="EMBL/GenBank/DDBJ databases">
        <title>The complete genome of Nitratifractor salsuginis DSM 16511.</title>
        <authorList>
            <consortium name="US DOE Joint Genome Institute (JGI-PGF)"/>
            <person name="Lucas S."/>
            <person name="Copeland A."/>
            <person name="Lapidus A."/>
            <person name="Bruce D."/>
            <person name="Goodwin L."/>
            <person name="Pitluck S."/>
            <person name="Kyrpides N."/>
            <person name="Mavromatis K."/>
            <person name="Ivanova N."/>
            <person name="Mikhailova N."/>
            <person name="Zeytun A."/>
            <person name="Detter J.C."/>
            <person name="Tapia R."/>
            <person name="Han C."/>
            <person name="Land M."/>
            <person name="Hauser L."/>
            <person name="Markowitz V."/>
            <person name="Cheng J.-F."/>
            <person name="Hugenholtz P."/>
            <person name="Woyke T."/>
            <person name="Wu D."/>
            <person name="Tindall B."/>
            <person name="Schuetze A."/>
            <person name="Brambilla E."/>
            <person name="Klenk H.-P."/>
            <person name="Eisen J.A."/>
        </authorList>
    </citation>
    <scope>NUCLEOTIDE SEQUENCE [LARGE SCALE GENOMIC DNA]</scope>
    <source>
        <strain evidence="3">DSM 16511 / JCM 12458 / E9I37-1</strain>
    </source>
</reference>
<proteinExistence type="predicted"/>
<dbReference type="AlphaFoldDB" id="E6X1K9"/>
<dbReference type="eggNOG" id="ENOG5030Y1X">
    <property type="taxonomic scope" value="Bacteria"/>
</dbReference>
<evidence type="ECO:0000313" key="2">
    <source>
        <dbReference type="EMBL" id="ADV47000.1"/>
    </source>
</evidence>